<dbReference type="EMBL" id="DWWI01000252">
    <property type="protein sequence ID" value="HJC44367.1"/>
    <property type="molecule type" value="Genomic_DNA"/>
</dbReference>
<evidence type="ECO:0000256" key="2">
    <source>
        <dbReference type="ARBA" id="ARBA00023125"/>
    </source>
</evidence>
<organism evidence="5 6">
    <name type="scientific">Candidatus Mediterraneibacter gallistercoris</name>
    <dbReference type="NCBI Taxonomy" id="2838671"/>
    <lineage>
        <taxon>Bacteria</taxon>
        <taxon>Bacillati</taxon>
        <taxon>Bacillota</taxon>
        <taxon>Clostridia</taxon>
        <taxon>Lachnospirales</taxon>
        <taxon>Lachnospiraceae</taxon>
        <taxon>Mediterraneibacter</taxon>
    </lineage>
</organism>
<protein>
    <submittedName>
        <fullName evidence="5">AraC family transcriptional regulator</fullName>
    </submittedName>
</protein>
<name>A0A9D2T2S2_9FIRM</name>
<dbReference type="PROSITE" id="PS00041">
    <property type="entry name" value="HTH_ARAC_FAMILY_1"/>
    <property type="match status" value="1"/>
</dbReference>
<comment type="caution">
    <text evidence="5">The sequence shown here is derived from an EMBL/GenBank/DDBJ whole genome shotgun (WGS) entry which is preliminary data.</text>
</comment>
<dbReference type="InterPro" id="IPR037923">
    <property type="entry name" value="HTH-like"/>
</dbReference>
<evidence type="ECO:0000313" key="5">
    <source>
        <dbReference type="EMBL" id="HJC44367.1"/>
    </source>
</evidence>
<gene>
    <name evidence="5" type="ORF">H9756_11970</name>
</gene>
<dbReference type="AlphaFoldDB" id="A0A9D2T2S2"/>
<dbReference type="Pfam" id="PF02311">
    <property type="entry name" value="AraC_binding"/>
    <property type="match status" value="1"/>
</dbReference>
<dbReference type="PROSITE" id="PS01124">
    <property type="entry name" value="HTH_ARAC_FAMILY_2"/>
    <property type="match status" value="1"/>
</dbReference>
<proteinExistence type="predicted"/>
<dbReference type="PANTHER" id="PTHR43280:SF2">
    <property type="entry name" value="HTH-TYPE TRANSCRIPTIONAL REGULATOR EXSA"/>
    <property type="match status" value="1"/>
</dbReference>
<dbReference type="SUPFAM" id="SSF51215">
    <property type="entry name" value="Regulatory protein AraC"/>
    <property type="match status" value="1"/>
</dbReference>
<keyword evidence="1" id="KW-0805">Transcription regulation</keyword>
<dbReference type="PANTHER" id="PTHR43280">
    <property type="entry name" value="ARAC-FAMILY TRANSCRIPTIONAL REGULATOR"/>
    <property type="match status" value="1"/>
</dbReference>
<dbReference type="Pfam" id="PF12833">
    <property type="entry name" value="HTH_18"/>
    <property type="match status" value="1"/>
</dbReference>
<evidence type="ECO:0000256" key="3">
    <source>
        <dbReference type="ARBA" id="ARBA00023163"/>
    </source>
</evidence>
<reference evidence="5" key="1">
    <citation type="journal article" date="2021" name="PeerJ">
        <title>Extensive microbial diversity within the chicken gut microbiome revealed by metagenomics and culture.</title>
        <authorList>
            <person name="Gilroy R."/>
            <person name="Ravi A."/>
            <person name="Getino M."/>
            <person name="Pursley I."/>
            <person name="Horton D.L."/>
            <person name="Alikhan N.F."/>
            <person name="Baker D."/>
            <person name="Gharbi K."/>
            <person name="Hall N."/>
            <person name="Watson M."/>
            <person name="Adriaenssens E.M."/>
            <person name="Foster-Nyarko E."/>
            <person name="Jarju S."/>
            <person name="Secka A."/>
            <person name="Antonio M."/>
            <person name="Oren A."/>
            <person name="Chaudhuri R.R."/>
            <person name="La Ragione R."/>
            <person name="Hildebrand F."/>
            <person name="Pallen M.J."/>
        </authorList>
    </citation>
    <scope>NUCLEOTIDE SEQUENCE</scope>
    <source>
        <strain evidence="5">CHK165-2605</strain>
    </source>
</reference>
<dbReference type="GO" id="GO:0043565">
    <property type="term" value="F:sequence-specific DNA binding"/>
    <property type="evidence" value="ECO:0007669"/>
    <property type="project" value="InterPro"/>
</dbReference>
<dbReference type="Gene3D" id="2.60.120.10">
    <property type="entry name" value="Jelly Rolls"/>
    <property type="match status" value="1"/>
</dbReference>
<feature type="domain" description="HTH araC/xylS-type" evidence="4">
    <location>
        <begin position="199"/>
        <end position="297"/>
    </location>
</feature>
<dbReference type="InterPro" id="IPR003313">
    <property type="entry name" value="AraC-bd"/>
</dbReference>
<dbReference type="PRINTS" id="PR00032">
    <property type="entry name" value="HTHARAC"/>
</dbReference>
<dbReference type="Gene3D" id="1.10.10.60">
    <property type="entry name" value="Homeodomain-like"/>
    <property type="match status" value="2"/>
</dbReference>
<dbReference type="InterPro" id="IPR009057">
    <property type="entry name" value="Homeodomain-like_sf"/>
</dbReference>
<keyword evidence="2" id="KW-0238">DNA-binding</keyword>
<reference evidence="5" key="2">
    <citation type="submission" date="2021-04" db="EMBL/GenBank/DDBJ databases">
        <authorList>
            <person name="Gilroy R."/>
        </authorList>
    </citation>
    <scope>NUCLEOTIDE SEQUENCE</scope>
    <source>
        <strain evidence="5">CHK165-2605</strain>
    </source>
</reference>
<dbReference type="Proteomes" id="UP000823895">
    <property type="component" value="Unassembled WGS sequence"/>
</dbReference>
<dbReference type="InterPro" id="IPR018062">
    <property type="entry name" value="HTH_AraC-typ_CS"/>
</dbReference>
<dbReference type="SUPFAM" id="SSF46689">
    <property type="entry name" value="Homeodomain-like"/>
    <property type="match status" value="2"/>
</dbReference>
<keyword evidence="3" id="KW-0804">Transcription</keyword>
<dbReference type="GO" id="GO:0003700">
    <property type="term" value="F:DNA-binding transcription factor activity"/>
    <property type="evidence" value="ECO:0007669"/>
    <property type="project" value="InterPro"/>
</dbReference>
<evidence type="ECO:0000256" key="1">
    <source>
        <dbReference type="ARBA" id="ARBA00023015"/>
    </source>
</evidence>
<dbReference type="InterPro" id="IPR018060">
    <property type="entry name" value="HTH_AraC"/>
</dbReference>
<dbReference type="SMART" id="SM00342">
    <property type="entry name" value="HTH_ARAC"/>
    <property type="match status" value="1"/>
</dbReference>
<accession>A0A9D2T2S2</accession>
<dbReference type="InterPro" id="IPR014710">
    <property type="entry name" value="RmlC-like_jellyroll"/>
</dbReference>
<evidence type="ECO:0000313" key="6">
    <source>
        <dbReference type="Proteomes" id="UP000823895"/>
    </source>
</evidence>
<sequence length="316" mass="36523">MRKKKKQVAEFRYYQMPENRAMFALLGEKWRQQYGRDIDYLHFHNYLEIGYCYEGSGNMILGEQEVSYHGGIFTVIPKNYLHTTNSSPGELSSWEYLFVDVEKILEKTVSGTPGCAEQMARRINSRAVFAESSKYPHLAGMIREIMDVIRGGEIFCQEEAEGLMLALLTEVARRNGENGDQYSESTRGGIKLKSDNLILRIIDYIGEHYSEALKVSDIAKWAHISETQFRRIFSSYMNMSPLEYINLVRIQAACEELKKTDEPVAMIAAKCGFSVSSTFNRNFRHVMGVTPAEWRKRPENYEQQILKFQIHSEEGW</sequence>
<dbReference type="InterPro" id="IPR020449">
    <property type="entry name" value="Tscrpt_reg_AraC-type_HTH"/>
</dbReference>
<evidence type="ECO:0000259" key="4">
    <source>
        <dbReference type="PROSITE" id="PS01124"/>
    </source>
</evidence>